<keyword evidence="20" id="KW-1133">Transmembrane helix</keyword>
<dbReference type="InterPro" id="IPR035587">
    <property type="entry name" value="DUS-like_FMN-bd"/>
</dbReference>
<feature type="region of interest" description="Disordered" evidence="19">
    <location>
        <begin position="151"/>
        <end position="214"/>
    </location>
</feature>
<dbReference type="PANTHER" id="PTHR45846:SF1">
    <property type="entry name" value="TRNA-DIHYDROURIDINE(47) SYNTHASE [NAD(P)(+)]-LIKE"/>
    <property type="match status" value="1"/>
</dbReference>
<evidence type="ECO:0000256" key="19">
    <source>
        <dbReference type="SAM" id="MobiDB-lite"/>
    </source>
</evidence>
<dbReference type="SMART" id="SM00356">
    <property type="entry name" value="ZnF_C3H1"/>
    <property type="match status" value="2"/>
</dbReference>
<evidence type="ECO:0000256" key="1">
    <source>
        <dbReference type="ARBA" id="ARBA00001917"/>
    </source>
</evidence>
<keyword evidence="6 17" id="KW-0479">Metal-binding</keyword>
<feature type="zinc finger region" description="C3H1-type" evidence="17">
    <location>
        <begin position="212"/>
        <end position="239"/>
    </location>
</feature>
<evidence type="ECO:0000259" key="21">
    <source>
        <dbReference type="PROSITE" id="PS50103"/>
    </source>
</evidence>
<organism evidence="22 23">
    <name type="scientific">Oikopleura dioica</name>
    <name type="common">Tunicate</name>
    <dbReference type="NCBI Taxonomy" id="34765"/>
    <lineage>
        <taxon>Eukaryota</taxon>
        <taxon>Metazoa</taxon>
        <taxon>Chordata</taxon>
        <taxon>Tunicata</taxon>
        <taxon>Appendicularia</taxon>
        <taxon>Copelata</taxon>
        <taxon>Oikopleuridae</taxon>
        <taxon>Oikopleura</taxon>
    </lineage>
</organism>
<keyword evidence="9" id="KW-0521">NADP</keyword>
<dbReference type="EC" id="1.3.1.-" evidence="18"/>
<evidence type="ECO:0000256" key="10">
    <source>
        <dbReference type="ARBA" id="ARBA00023002"/>
    </source>
</evidence>
<evidence type="ECO:0000256" key="7">
    <source>
        <dbReference type="ARBA" id="ARBA00022771"/>
    </source>
</evidence>
<dbReference type="Gene3D" id="4.10.1000.10">
    <property type="entry name" value="Zinc finger, CCCH-type"/>
    <property type="match status" value="1"/>
</dbReference>
<evidence type="ECO:0000256" key="3">
    <source>
        <dbReference type="ARBA" id="ARBA00022643"/>
    </source>
</evidence>
<reference evidence="22 23" key="1">
    <citation type="submission" date="2021-04" db="EMBL/GenBank/DDBJ databases">
        <authorList>
            <person name="Bliznina A."/>
        </authorList>
    </citation>
    <scope>NUCLEOTIDE SEQUENCE [LARGE SCALE GENOMIC DNA]</scope>
</reference>
<proteinExistence type="inferred from homology"/>
<keyword evidence="20" id="KW-0472">Membrane</keyword>
<dbReference type="InterPro" id="IPR041367">
    <property type="entry name" value="Znf-CCCH_4"/>
</dbReference>
<evidence type="ECO:0000256" key="20">
    <source>
        <dbReference type="SAM" id="Phobius"/>
    </source>
</evidence>
<dbReference type="PROSITE" id="PS50103">
    <property type="entry name" value="ZF_C3H1"/>
    <property type="match status" value="2"/>
</dbReference>
<dbReference type="EMBL" id="OU015569">
    <property type="protein sequence ID" value="CAG5097474.1"/>
    <property type="molecule type" value="Genomic_DNA"/>
</dbReference>
<evidence type="ECO:0000256" key="6">
    <source>
        <dbReference type="ARBA" id="ARBA00022723"/>
    </source>
</evidence>
<evidence type="ECO:0000256" key="16">
    <source>
        <dbReference type="ARBA" id="ARBA00049513"/>
    </source>
</evidence>
<dbReference type="InterPro" id="IPR000571">
    <property type="entry name" value="Znf_CCCH"/>
</dbReference>
<evidence type="ECO:0000256" key="12">
    <source>
        <dbReference type="ARBA" id="ARBA00045365"/>
    </source>
</evidence>
<evidence type="ECO:0000256" key="18">
    <source>
        <dbReference type="RuleBase" id="RU291113"/>
    </source>
</evidence>
<dbReference type="PANTHER" id="PTHR45846">
    <property type="entry name" value="TRNA-DIHYDROURIDINE(47) SYNTHASE [NAD(P)(+)]-LIKE"/>
    <property type="match status" value="1"/>
</dbReference>
<dbReference type="Pfam" id="PF01207">
    <property type="entry name" value="Dus"/>
    <property type="match status" value="1"/>
</dbReference>
<dbReference type="Gene3D" id="3.20.20.70">
    <property type="entry name" value="Aldolase class I"/>
    <property type="match status" value="1"/>
</dbReference>
<feature type="zinc finger region" description="C3H1-type" evidence="17">
    <location>
        <begin position="256"/>
        <end position="281"/>
    </location>
</feature>
<evidence type="ECO:0000313" key="23">
    <source>
        <dbReference type="Proteomes" id="UP001158576"/>
    </source>
</evidence>
<dbReference type="InterPro" id="IPR018517">
    <property type="entry name" value="tRNA_hU_synthase_CS"/>
</dbReference>
<keyword evidence="4" id="KW-0507">mRNA processing</keyword>
<evidence type="ECO:0000256" key="4">
    <source>
        <dbReference type="ARBA" id="ARBA00022664"/>
    </source>
</evidence>
<keyword evidence="20" id="KW-0812">Transmembrane</keyword>
<keyword evidence="3 18" id="KW-0288">FMN</keyword>
<comment type="function">
    <text evidence="12">Catalyzes the synthesis of dihydrouridine, a modified base, in various RNAs, such as tRNAs, mRNAs and some long non-coding RNAs (lncRNAs). Mainly modifies the uridine in position 47 (U47) in the D-loop of most cytoplasmic tRNAs. Also able to mediate the formation of dihydrouridine in some mRNAs, thereby regulating their translation.</text>
</comment>
<feature type="domain" description="C3H1-type" evidence="21">
    <location>
        <begin position="212"/>
        <end position="239"/>
    </location>
</feature>
<keyword evidence="8 17" id="KW-0862">Zinc</keyword>
<dbReference type="Proteomes" id="UP001158576">
    <property type="component" value="Chromosome XSR"/>
</dbReference>
<keyword evidence="7 17" id="KW-0863">Zinc-finger</keyword>
<gene>
    <name evidence="22" type="ORF">OKIOD_LOCUS6646</name>
</gene>
<evidence type="ECO:0000313" key="22">
    <source>
        <dbReference type="EMBL" id="CAG5097474.1"/>
    </source>
</evidence>
<feature type="compositionally biased region" description="Basic and acidic residues" evidence="19">
    <location>
        <begin position="185"/>
        <end position="214"/>
    </location>
</feature>
<evidence type="ECO:0000256" key="17">
    <source>
        <dbReference type="PROSITE-ProRule" id="PRU00723"/>
    </source>
</evidence>
<feature type="domain" description="C3H1-type" evidence="21">
    <location>
        <begin position="256"/>
        <end position="281"/>
    </location>
</feature>
<feature type="compositionally biased region" description="Basic and acidic residues" evidence="19">
    <location>
        <begin position="151"/>
        <end position="164"/>
    </location>
</feature>
<dbReference type="SUPFAM" id="SSF90229">
    <property type="entry name" value="CCCH zinc finger"/>
    <property type="match status" value="1"/>
</dbReference>
<evidence type="ECO:0000256" key="2">
    <source>
        <dbReference type="ARBA" id="ARBA00022630"/>
    </source>
</evidence>
<comment type="cofactor">
    <cofactor evidence="1 18">
        <name>FMN</name>
        <dbReference type="ChEBI" id="CHEBI:58210"/>
    </cofactor>
</comment>
<sequence length="722" mass="81969">MEKAESTIVRSYPSKERCRLMDSPREHSERSFLLPIPGPRFPDKNSTISTTYALKRVQPYFVAAILGTLLFPAVGIFAIVNSVKAKYAKLDEDFDETMKNIPVNFTLLLSRMSDLENFDFDTIFDDHTIRVKKEFVDVAFILAKRAENEKRLREDEERRKKEAESAVVENGQKRETEAASEEEPPDKRAKPSGKKERGQNKNRGQHFEDKPDDKQKICRSYMKGQCEFGDACKWSHDEMAIYNSREPDLGPILGIKCPTYEKYGFCHYGISCRFCDTHVTLKDGKLENSPHPTIEHRRIDYYECNRVNGAFLSMLRSNRYSFSKTVSSLRELPKNLQPKHMGKTIRKGRHGHYAADEIPKECYASKNAERLGAVADGEKKTLDFRGKSYLAPLTTVGNMPFRRVCKDYGVDITCGEMATCKNLVMGKMSEWALIAGAWPDELCKVAELVGEFCDVDFIDINCGCPLDLICNTGGGCRLGKAPDKLAGCISSMKVASGLPVTCKIRTGWKPEDDMAHKLIAKLKEAQPALITLHGRSRICRYTGVARWDYINKCSDVAKEIDVPFFGNGDVLSYSDYAEAIEKYGTDGAMIGRGALIKPWVFEEIKEQKVMDPSSSERLEMLKKFVRYGLEHWGTDQQGIANTRRFLLEWLSFLCRYVPTGIIEGQPQKINHRPPPLVCRNELETLMTSSDCNDWIKITEMLLGPVPKSFRFVPKHKANAYKK</sequence>
<dbReference type="InterPro" id="IPR036855">
    <property type="entry name" value="Znf_CCCH_sf"/>
</dbReference>
<dbReference type="InterPro" id="IPR013785">
    <property type="entry name" value="Aldolase_TIM"/>
</dbReference>
<comment type="catalytic activity">
    <reaction evidence="16">
        <text>5,6-dihydrouridine(47) in tRNA + NADP(+) = uridine(47) in tRNA + NADPH + H(+)</text>
        <dbReference type="Rhea" id="RHEA:53360"/>
        <dbReference type="Rhea" id="RHEA-COMP:13539"/>
        <dbReference type="Rhea" id="RHEA-COMP:13540"/>
        <dbReference type="ChEBI" id="CHEBI:15378"/>
        <dbReference type="ChEBI" id="CHEBI:57783"/>
        <dbReference type="ChEBI" id="CHEBI:58349"/>
        <dbReference type="ChEBI" id="CHEBI:65315"/>
        <dbReference type="ChEBI" id="CHEBI:74443"/>
        <dbReference type="EC" id="1.3.1.89"/>
    </reaction>
    <physiologicalReaction direction="right-to-left" evidence="16">
        <dbReference type="Rhea" id="RHEA:53362"/>
    </physiologicalReaction>
</comment>
<dbReference type="SUPFAM" id="SSF51395">
    <property type="entry name" value="FMN-linked oxidoreductases"/>
    <property type="match status" value="1"/>
</dbReference>
<comment type="catalytic activity">
    <reaction evidence="14">
        <text>a 5,6-dihydrouridine in mRNA + NAD(+) = a uridine in mRNA + NADH + H(+)</text>
        <dbReference type="Rhea" id="RHEA:69851"/>
        <dbReference type="Rhea" id="RHEA-COMP:14658"/>
        <dbReference type="Rhea" id="RHEA-COMP:17789"/>
        <dbReference type="ChEBI" id="CHEBI:15378"/>
        <dbReference type="ChEBI" id="CHEBI:57540"/>
        <dbReference type="ChEBI" id="CHEBI:57945"/>
        <dbReference type="ChEBI" id="CHEBI:65315"/>
        <dbReference type="ChEBI" id="CHEBI:74443"/>
    </reaction>
    <physiologicalReaction direction="right-to-left" evidence="14">
        <dbReference type="Rhea" id="RHEA:69853"/>
    </physiologicalReaction>
</comment>
<evidence type="ECO:0000256" key="13">
    <source>
        <dbReference type="ARBA" id="ARBA00048266"/>
    </source>
</evidence>
<dbReference type="PROSITE" id="PS01136">
    <property type="entry name" value="UPF0034"/>
    <property type="match status" value="1"/>
</dbReference>
<evidence type="ECO:0000256" key="14">
    <source>
        <dbReference type="ARBA" id="ARBA00048342"/>
    </source>
</evidence>
<comment type="similarity">
    <text evidence="18">Belongs to the dus family. Dus3 subfamily.</text>
</comment>
<evidence type="ECO:0000256" key="11">
    <source>
        <dbReference type="ARBA" id="ARBA00023027"/>
    </source>
</evidence>
<accession>A0ABN7SC82</accession>
<dbReference type="Pfam" id="PF18044">
    <property type="entry name" value="zf-CCCH_4"/>
    <property type="match status" value="1"/>
</dbReference>
<keyword evidence="5 18" id="KW-0819">tRNA processing</keyword>
<comment type="catalytic activity">
    <reaction evidence="13">
        <text>5,6-dihydrouridine(47) in tRNA + NAD(+) = uridine(47) in tRNA + NADH + H(+)</text>
        <dbReference type="Rhea" id="RHEA:53364"/>
        <dbReference type="Rhea" id="RHEA-COMP:13539"/>
        <dbReference type="Rhea" id="RHEA-COMP:13540"/>
        <dbReference type="ChEBI" id="CHEBI:15378"/>
        <dbReference type="ChEBI" id="CHEBI:57540"/>
        <dbReference type="ChEBI" id="CHEBI:57945"/>
        <dbReference type="ChEBI" id="CHEBI:65315"/>
        <dbReference type="ChEBI" id="CHEBI:74443"/>
        <dbReference type="EC" id="1.3.1.89"/>
    </reaction>
    <physiologicalReaction direction="right-to-left" evidence="13">
        <dbReference type="Rhea" id="RHEA:53366"/>
    </physiologicalReaction>
</comment>
<evidence type="ECO:0000256" key="5">
    <source>
        <dbReference type="ARBA" id="ARBA00022694"/>
    </source>
</evidence>
<evidence type="ECO:0000256" key="15">
    <source>
        <dbReference type="ARBA" id="ARBA00049447"/>
    </source>
</evidence>
<protein>
    <recommendedName>
        <fullName evidence="18">tRNA-dihydrouridine(47) synthase [NAD(P)(+)]</fullName>
        <ecNumber evidence="18">1.3.1.-</ecNumber>
    </recommendedName>
    <alternativeName>
        <fullName evidence="18">tRNA-dihydrouridine synthase 3</fullName>
    </alternativeName>
</protein>
<keyword evidence="10 18" id="KW-0560">Oxidoreductase</keyword>
<evidence type="ECO:0000256" key="9">
    <source>
        <dbReference type="ARBA" id="ARBA00022857"/>
    </source>
</evidence>
<keyword evidence="2 18" id="KW-0285">Flavoprotein</keyword>
<keyword evidence="23" id="KW-1185">Reference proteome</keyword>
<feature type="transmembrane region" description="Helical" evidence="20">
    <location>
        <begin position="60"/>
        <end position="80"/>
    </location>
</feature>
<evidence type="ECO:0000256" key="8">
    <source>
        <dbReference type="ARBA" id="ARBA00022833"/>
    </source>
</evidence>
<name>A0ABN7SC82_OIKDI</name>
<dbReference type="CDD" id="cd02801">
    <property type="entry name" value="DUS_like_FMN"/>
    <property type="match status" value="1"/>
</dbReference>
<keyword evidence="11" id="KW-0520">NAD</keyword>
<comment type="catalytic activity">
    <reaction evidence="15">
        <text>a 5,6-dihydrouridine in mRNA + NADP(+) = a uridine in mRNA + NADPH + H(+)</text>
        <dbReference type="Rhea" id="RHEA:69855"/>
        <dbReference type="Rhea" id="RHEA-COMP:14658"/>
        <dbReference type="Rhea" id="RHEA-COMP:17789"/>
        <dbReference type="ChEBI" id="CHEBI:15378"/>
        <dbReference type="ChEBI" id="CHEBI:57783"/>
        <dbReference type="ChEBI" id="CHEBI:58349"/>
        <dbReference type="ChEBI" id="CHEBI:65315"/>
        <dbReference type="ChEBI" id="CHEBI:74443"/>
    </reaction>
    <physiologicalReaction direction="right-to-left" evidence="15">
        <dbReference type="Rhea" id="RHEA:69857"/>
    </physiologicalReaction>
</comment>